<dbReference type="EC" id="2.4.1.1" evidence="9"/>
<evidence type="ECO:0000256" key="8">
    <source>
        <dbReference type="ARBA" id="ARBA00023277"/>
    </source>
</evidence>
<dbReference type="AlphaFoldDB" id="A0A0R3TRP8"/>
<reference evidence="10 11" key="2">
    <citation type="submission" date="2018-11" db="EMBL/GenBank/DDBJ databases">
        <authorList>
            <consortium name="Pathogen Informatics"/>
        </authorList>
    </citation>
    <scope>NUCLEOTIDE SEQUENCE [LARGE SCALE GENOMIC DNA]</scope>
</reference>
<dbReference type="SUPFAM" id="SSF53756">
    <property type="entry name" value="UDP-Glycosyltransferase/glycogen phosphorylase"/>
    <property type="match status" value="2"/>
</dbReference>
<comment type="catalytic activity">
    <reaction evidence="9">
        <text>[(1-&gt;4)-alpha-D-glucosyl](n) + phosphate = [(1-&gt;4)-alpha-D-glucosyl](n-1) + alpha-D-glucose 1-phosphate</text>
        <dbReference type="Rhea" id="RHEA:41732"/>
        <dbReference type="Rhea" id="RHEA-COMP:9584"/>
        <dbReference type="Rhea" id="RHEA-COMP:9586"/>
        <dbReference type="ChEBI" id="CHEBI:15444"/>
        <dbReference type="ChEBI" id="CHEBI:43474"/>
        <dbReference type="ChEBI" id="CHEBI:58601"/>
        <dbReference type="EC" id="2.4.1.1"/>
    </reaction>
</comment>
<dbReference type="InterPro" id="IPR000811">
    <property type="entry name" value="Glyco_trans_35"/>
</dbReference>
<keyword evidence="7 9" id="KW-0663">Pyridoxal phosphate</keyword>
<accession>A0A0R3TRP8</accession>
<dbReference type="Pfam" id="PF00343">
    <property type="entry name" value="Phosphorylase"/>
    <property type="match status" value="1"/>
</dbReference>
<comment type="function">
    <text evidence="9">Allosteric enzyme that catalyzes the rate-limiting step in glycogen catabolism, the phosphorolytic cleavage of glycogen to produce glucose-1-phosphate, and plays a central role in maintaining cellular and organismal glucose homeostasis.</text>
</comment>
<dbReference type="NCBIfam" id="TIGR02093">
    <property type="entry name" value="P_ylase"/>
    <property type="match status" value="1"/>
</dbReference>
<keyword evidence="11" id="KW-1185">Reference proteome</keyword>
<evidence type="ECO:0000256" key="4">
    <source>
        <dbReference type="ARBA" id="ARBA00022600"/>
    </source>
</evidence>
<dbReference type="FunFam" id="3.40.50.2000:FF:000197">
    <property type="entry name" value="Alpha-1,4 glucan phosphorylase"/>
    <property type="match status" value="1"/>
</dbReference>
<dbReference type="OrthoDB" id="9215500at2759"/>
<dbReference type="Proteomes" id="UP000278807">
    <property type="component" value="Unassembled WGS sequence"/>
</dbReference>
<evidence type="ECO:0000256" key="1">
    <source>
        <dbReference type="ARBA" id="ARBA00001933"/>
    </source>
</evidence>
<dbReference type="WBParaSite" id="HNAJ_0001027301-mRNA-1">
    <property type="protein sequence ID" value="HNAJ_0001027301-mRNA-1"/>
    <property type="gene ID" value="HNAJ_0001027301"/>
</dbReference>
<dbReference type="GO" id="GO:0005737">
    <property type="term" value="C:cytoplasm"/>
    <property type="evidence" value="ECO:0007669"/>
    <property type="project" value="TreeGrafter"/>
</dbReference>
<evidence type="ECO:0000256" key="9">
    <source>
        <dbReference type="RuleBase" id="RU000587"/>
    </source>
</evidence>
<dbReference type="PANTHER" id="PTHR11468">
    <property type="entry name" value="GLYCOGEN PHOSPHORYLASE"/>
    <property type="match status" value="1"/>
</dbReference>
<proteinExistence type="inferred from homology"/>
<dbReference type="InterPro" id="IPR011833">
    <property type="entry name" value="Glycg_phsphrylas"/>
</dbReference>
<dbReference type="PIRSF" id="PIRSF000460">
    <property type="entry name" value="Pprylas_GlgP"/>
    <property type="match status" value="1"/>
</dbReference>
<keyword evidence="4" id="KW-0321">Glycogen metabolism</keyword>
<evidence type="ECO:0000256" key="7">
    <source>
        <dbReference type="ARBA" id="ARBA00022898"/>
    </source>
</evidence>
<protein>
    <recommendedName>
        <fullName evidence="9">Alpha-1,4 glucan phosphorylase</fullName>
        <ecNumber evidence="9">2.4.1.1</ecNumber>
    </recommendedName>
</protein>
<name>A0A0R3TRP8_RODNA</name>
<keyword evidence="8 9" id="KW-0119">Carbohydrate metabolism</keyword>
<evidence type="ECO:0000256" key="3">
    <source>
        <dbReference type="ARBA" id="ARBA00022553"/>
    </source>
</evidence>
<comment type="similarity">
    <text evidence="2 9">Belongs to the glycogen phosphorylase family.</text>
</comment>
<dbReference type="STRING" id="102285.A0A0R3TRP8"/>
<keyword evidence="3" id="KW-0597">Phosphoprotein</keyword>
<dbReference type="Gene3D" id="3.40.50.2000">
    <property type="entry name" value="Glycogen Phosphorylase B"/>
    <property type="match status" value="2"/>
</dbReference>
<dbReference type="GO" id="GO:0005980">
    <property type="term" value="P:glycogen catabolic process"/>
    <property type="evidence" value="ECO:0007669"/>
    <property type="project" value="TreeGrafter"/>
</dbReference>
<sequence length="627" mass="72386">MSLDKLDLEKRKQISVRGIAQVENVANLKTAFNRHLHFDIVKDRNVATPRDFYLALARTVWDHLCSRWIRTQQAYFKEDPKRVYYLSLEFYMGRTLTNTMMNVDITAAIDEALYQMGLNIEELEEIEADAGLGNGGLGRLAACFLDSMATLGLAAYGYGIRYDYGIFEQAIRNGWQVEEPDEWLRYGNPWEKGRPEYSYPVNFYGNVEDAGNGKRKWVNAQPVFAMPYDTPIPGYRNNTCNTLRLWSAKAPSGFDLRIFNTGAYIDAVCGRNTAENISRVLYPNDNFFQGKELRLKQEYFLVAATIQDILRRYRCTANGPRSLDHLADKVAIQLNDTHPSFAIPELMRVLVDVEEMEWEKAWKISCATFAYTNHTILPEALERWPCSMLQHILPRHLEIIYRINHEFLQLVLAKWPGDLDRMRRMSIIEEDGEKRVNMAYLCIIGSHAVNGVSAVHSEIIKRDTLLNGALTIGTMDGANIEMCEECGRENMFIFGMTVEQVDELNRKGYNSQEFINACPELKQVLEQLNNGFFSPDQPDLFRDIYKTMMYGDRFMLCADFKDYMRVQAEVEKAYEDEMLWGRKVVANIAGAWKFSSDRTIREYAKDIWGVEPRVEKMPAPFEEVETK</sequence>
<dbReference type="EMBL" id="UZAE01012958">
    <property type="protein sequence ID" value="VDO07560.1"/>
    <property type="molecule type" value="Genomic_DNA"/>
</dbReference>
<dbReference type="PANTHER" id="PTHR11468:SF13">
    <property type="entry name" value="GLYCOGEN PHOSPHORYLASE"/>
    <property type="match status" value="1"/>
</dbReference>
<dbReference type="FunFam" id="3.40.50.2000:FF:000149">
    <property type="entry name" value="Glycogen phosphorylase, muscle form"/>
    <property type="match status" value="1"/>
</dbReference>
<keyword evidence="6 9" id="KW-0808">Transferase</keyword>
<reference evidence="12" key="1">
    <citation type="submission" date="2017-02" db="UniProtKB">
        <authorList>
            <consortium name="WormBaseParasite"/>
        </authorList>
    </citation>
    <scope>IDENTIFICATION</scope>
</reference>
<evidence type="ECO:0000313" key="11">
    <source>
        <dbReference type="Proteomes" id="UP000278807"/>
    </source>
</evidence>
<dbReference type="GO" id="GO:0030170">
    <property type="term" value="F:pyridoxal phosphate binding"/>
    <property type="evidence" value="ECO:0007669"/>
    <property type="project" value="InterPro"/>
</dbReference>
<keyword evidence="5 9" id="KW-0328">Glycosyltransferase</keyword>
<evidence type="ECO:0000313" key="12">
    <source>
        <dbReference type="WBParaSite" id="HNAJ_0001027301-mRNA-1"/>
    </source>
</evidence>
<organism evidence="12">
    <name type="scientific">Rodentolepis nana</name>
    <name type="common">Dwarf tapeworm</name>
    <name type="synonym">Hymenolepis nana</name>
    <dbReference type="NCBI Taxonomy" id="102285"/>
    <lineage>
        <taxon>Eukaryota</taxon>
        <taxon>Metazoa</taxon>
        <taxon>Spiralia</taxon>
        <taxon>Lophotrochozoa</taxon>
        <taxon>Platyhelminthes</taxon>
        <taxon>Cestoda</taxon>
        <taxon>Eucestoda</taxon>
        <taxon>Cyclophyllidea</taxon>
        <taxon>Hymenolepididae</taxon>
        <taxon>Rodentolepis</taxon>
    </lineage>
</organism>
<evidence type="ECO:0000313" key="10">
    <source>
        <dbReference type="EMBL" id="VDO07560.1"/>
    </source>
</evidence>
<evidence type="ECO:0000256" key="6">
    <source>
        <dbReference type="ARBA" id="ARBA00022679"/>
    </source>
</evidence>
<comment type="cofactor">
    <cofactor evidence="1 9">
        <name>pyridoxal 5'-phosphate</name>
        <dbReference type="ChEBI" id="CHEBI:597326"/>
    </cofactor>
</comment>
<gene>
    <name evidence="10" type="ORF">HNAJ_LOCUS10268</name>
</gene>
<dbReference type="GO" id="GO:0008184">
    <property type="term" value="F:glycogen phosphorylase activity"/>
    <property type="evidence" value="ECO:0007669"/>
    <property type="project" value="InterPro"/>
</dbReference>
<evidence type="ECO:0000256" key="5">
    <source>
        <dbReference type="ARBA" id="ARBA00022676"/>
    </source>
</evidence>
<evidence type="ECO:0000256" key="2">
    <source>
        <dbReference type="ARBA" id="ARBA00006047"/>
    </source>
</evidence>